<evidence type="ECO:0000313" key="5">
    <source>
        <dbReference type="Proteomes" id="UP000614216"/>
    </source>
</evidence>
<dbReference type="PANTHER" id="PTHR35147:SF1">
    <property type="entry name" value="CHEMORECEPTOR GLUTAMINE DEAMIDASE CHED-RELATED"/>
    <property type="match status" value="1"/>
</dbReference>
<evidence type="ECO:0000256" key="1">
    <source>
        <dbReference type="ARBA" id="ARBA00022500"/>
    </source>
</evidence>
<dbReference type="EC" id="3.5.1.44" evidence="3"/>
<evidence type="ECO:0000256" key="3">
    <source>
        <dbReference type="HAMAP-Rule" id="MF_01440"/>
    </source>
</evidence>
<reference evidence="4" key="1">
    <citation type="submission" date="2021-01" db="EMBL/GenBank/DDBJ databases">
        <title>Fulvivirga kasyanovii gen. nov., sp nov., a novel member of the phylum Bacteroidetes isolated from seawater in a mussel farm.</title>
        <authorList>
            <person name="Zhao L.-H."/>
            <person name="Wang Z.-J."/>
        </authorList>
    </citation>
    <scope>NUCLEOTIDE SEQUENCE</scope>
    <source>
        <strain evidence="4">29W222</strain>
    </source>
</reference>
<dbReference type="HAMAP" id="MF_01440">
    <property type="entry name" value="CheD"/>
    <property type="match status" value="1"/>
</dbReference>
<keyword evidence="5" id="KW-1185">Reference proteome</keyword>
<dbReference type="CDD" id="cd16352">
    <property type="entry name" value="CheD"/>
    <property type="match status" value="1"/>
</dbReference>
<dbReference type="PANTHER" id="PTHR35147">
    <property type="entry name" value="CHEMORECEPTOR GLUTAMINE DEAMIDASE CHED-RELATED"/>
    <property type="match status" value="1"/>
</dbReference>
<comment type="catalytic activity">
    <reaction evidence="3">
        <text>L-glutaminyl-[protein] + H2O = L-glutamyl-[protein] + NH4(+)</text>
        <dbReference type="Rhea" id="RHEA:16441"/>
        <dbReference type="Rhea" id="RHEA-COMP:10207"/>
        <dbReference type="Rhea" id="RHEA-COMP:10208"/>
        <dbReference type="ChEBI" id="CHEBI:15377"/>
        <dbReference type="ChEBI" id="CHEBI:28938"/>
        <dbReference type="ChEBI" id="CHEBI:29973"/>
        <dbReference type="ChEBI" id="CHEBI:30011"/>
        <dbReference type="EC" id="3.5.1.44"/>
    </reaction>
</comment>
<name>A0A937KEB9_9BACT</name>
<dbReference type="Pfam" id="PF03975">
    <property type="entry name" value="CheD"/>
    <property type="match status" value="1"/>
</dbReference>
<dbReference type="SUPFAM" id="SSF64438">
    <property type="entry name" value="CNF1/YfiH-like putative cysteine hydrolases"/>
    <property type="match status" value="1"/>
</dbReference>
<evidence type="ECO:0000313" key="4">
    <source>
        <dbReference type="EMBL" id="MBL6447048.1"/>
    </source>
</evidence>
<organism evidence="4 5">
    <name type="scientific">Fulvivirga marina</name>
    <dbReference type="NCBI Taxonomy" id="2494733"/>
    <lineage>
        <taxon>Bacteria</taxon>
        <taxon>Pseudomonadati</taxon>
        <taxon>Bacteroidota</taxon>
        <taxon>Cytophagia</taxon>
        <taxon>Cytophagales</taxon>
        <taxon>Fulvivirgaceae</taxon>
        <taxon>Fulvivirga</taxon>
    </lineage>
</organism>
<keyword evidence="1 3" id="KW-0145">Chemotaxis</keyword>
<dbReference type="RefSeq" id="WP_202856577.1">
    <property type="nucleotide sequence ID" value="NZ_JAEUGD010000042.1"/>
</dbReference>
<dbReference type="Proteomes" id="UP000614216">
    <property type="component" value="Unassembled WGS sequence"/>
</dbReference>
<dbReference type="GO" id="GO:0050568">
    <property type="term" value="F:protein-glutamine glutaminase activity"/>
    <property type="evidence" value="ECO:0007669"/>
    <property type="project" value="UniProtKB-UniRule"/>
</dbReference>
<keyword evidence="2 3" id="KW-0378">Hydrolase</keyword>
<sequence>MKQTHVLGLSEWAVSNSPGEIICFGLGSCVGVFLYDKFKRIGAGAHIMTPSDKCGGFNIITAMISEMLLLGSQPLTIRARLVGGANIFSMESYCIGKRNVDSVKKDLKKMRILIESEDLGGNESRTARLNISTGELIVSTPQQKFHNHINN</sequence>
<comment type="caution">
    <text evidence="4">The sequence shown here is derived from an EMBL/GenBank/DDBJ whole genome shotgun (WGS) entry which is preliminary data.</text>
</comment>
<gene>
    <name evidence="3" type="primary">cheD</name>
    <name evidence="4" type="ORF">JMN32_12065</name>
</gene>
<dbReference type="AlphaFoldDB" id="A0A937KEB9"/>
<dbReference type="InterPro" id="IPR011324">
    <property type="entry name" value="Cytotoxic_necrot_fac-like_cat"/>
</dbReference>
<protein>
    <recommendedName>
        <fullName evidence="3">Probable chemoreceptor glutamine deamidase CheD</fullName>
        <ecNumber evidence="3">3.5.1.44</ecNumber>
    </recommendedName>
</protein>
<dbReference type="Gene3D" id="3.30.1330.200">
    <property type="match status" value="1"/>
</dbReference>
<accession>A0A937KEB9</accession>
<comment type="similarity">
    <text evidence="3">Belongs to the CheD family.</text>
</comment>
<dbReference type="InterPro" id="IPR038592">
    <property type="entry name" value="CheD-like_sf"/>
</dbReference>
<dbReference type="InterPro" id="IPR005659">
    <property type="entry name" value="Chemorcpt_Glu_NH3ase_CheD"/>
</dbReference>
<proteinExistence type="inferred from homology"/>
<dbReference type="EMBL" id="JAEUGD010000042">
    <property type="protein sequence ID" value="MBL6447048.1"/>
    <property type="molecule type" value="Genomic_DNA"/>
</dbReference>
<comment type="function">
    <text evidence="3">Probably deamidates glutamine residues to glutamate on methyl-accepting chemotaxis receptors (MCPs), playing an important role in chemotaxis.</text>
</comment>
<dbReference type="GO" id="GO:0006935">
    <property type="term" value="P:chemotaxis"/>
    <property type="evidence" value="ECO:0007669"/>
    <property type="project" value="UniProtKB-UniRule"/>
</dbReference>
<evidence type="ECO:0000256" key="2">
    <source>
        <dbReference type="ARBA" id="ARBA00022801"/>
    </source>
</evidence>